<comment type="subcellular location">
    <subcellularLocation>
        <location evidence="1">Peroxisome</location>
    </subcellularLocation>
</comment>
<evidence type="ECO:0000256" key="2">
    <source>
        <dbReference type="ARBA" id="ARBA00005254"/>
    </source>
</evidence>
<dbReference type="PANTHER" id="PTHR43684:SF1">
    <property type="entry name" value="ENOYL-COA DELTA ISOMERASE 2"/>
    <property type="match status" value="1"/>
</dbReference>
<keyword evidence="5" id="KW-0456">Lyase</keyword>
<dbReference type="RefSeq" id="WP_155695356.1">
    <property type="nucleotide sequence ID" value="NZ_WOCD01000003.1"/>
</dbReference>
<sequence length="246" mass="26513">MSFINTQNSNGVLTITIDRLAQKNALSLEMYKDLTSALMMAEKDDTIKVAVIKGDTTCFTAGNDLNDFLKGGSLTEAHPTVIFLRALVSFSKPLIASVAGPAIGIGTTLLMHCDLVYSADNAVFQLPFSKLGLCPEAASSAILPKLTGRVKAFELLVLGNKFNADDALQFGLVNDVVSPEELNEKVESVALQIAQLPTLSVRASKGLIIDSQKESINEVISHELKYFEQLLGSDECKAIIAGFFKR</sequence>
<dbReference type="Proteomes" id="UP000439994">
    <property type="component" value="Unassembled WGS sequence"/>
</dbReference>
<proteinExistence type="inferred from homology"/>
<evidence type="ECO:0000256" key="4">
    <source>
        <dbReference type="ARBA" id="ARBA00023235"/>
    </source>
</evidence>
<comment type="similarity">
    <text evidence="2">Belongs to the enoyl-CoA hydratase/isomerase family.</text>
</comment>
<keyword evidence="4" id="KW-0413">Isomerase</keyword>
<dbReference type="Gene3D" id="3.90.226.10">
    <property type="entry name" value="2-enoyl-CoA Hydratase, Chain A, domain 1"/>
    <property type="match status" value="1"/>
</dbReference>
<evidence type="ECO:0000256" key="1">
    <source>
        <dbReference type="ARBA" id="ARBA00004275"/>
    </source>
</evidence>
<dbReference type="CDD" id="cd06558">
    <property type="entry name" value="crotonase-like"/>
    <property type="match status" value="1"/>
</dbReference>
<dbReference type="InterPro" id="IPR051053">
    <property type="entry name" value="ECH/Chromodomain_protein"/>
</dbReference>
<dbReference type="InterPro" id="IPR014748">
    <property type="entry name" value="Enoyl-CoA_hydra_C"/>
</dbReference>
<dbReference type="EMBL" id="WOCD01000003">
    <property type="protein sequence ID" value="MUH72157.1"/>
    <property type="molecule type" value="Genomic_DNA"/>
</dbReference>
<dbReference type="PANTHER" id="PTHR43684">
    <property type="match status" value="1"/>
</dbReference>
<evidence type="ECO:0000313" key="6">
    <source>
        <dbReference type="Proteomes" id="UP000439994"/>
    </source>
</evidence>
<protein>
    <submittedName>
        <fullName evidence="5">Enoyl-CoA hydratase</fullName>
        <ecNumber evidence="5">4.2.1.17</ecNumber>
    </submittedName>
</protein>
<gene>
    <name evidence="5" type="ORF">GNP35_06500</name>
</gene>
<accession>A0A6N8FAK5</accession>
<dbReference type="Pfam" id="PF00378">
    <property type="entry name" value="ECH_1"/>
    <property type="match status" value="1"/>
</dbReference>
<dbReference type="Gene3D" id="1.10.12.10">
    <property type="entry name" value="Lyase 2-enoyl-coa Hydratase, Chain A, domain 2"/>
    <property type="match status" value="1"/>
</dbReference>
<dbReference type="GO" id="GO:0004165">
    <property type="term" value="F:delta(3)-delta(2)-enoyl-CoA isomerase activity"/>
    <property type="evidence" value="ECO:0007669"/>
    <property type="project" value="UniProtKB-ARBA"/>
</dbReference>
<evidence type="ECO:0000313" key="5">
    <source>
        <dbReference type="EMBL" id="MUH72157.1"/>
    </source>
</evidence>
<reference evidence="5 6" key="1">
    <citation type="submission" date="2019-11" db="EMBL/GenBank/DDBJ databases">
        <title>P. haliotis isolates from Z. marina roots.</title>
        <authorList>
            <person name="Cohen M."/>
            <person name="Jospin G."/>
            <person name="Eisen J.A."/>
            <person name="Coil D.A."/>
        </authorList>
    </citation>
    <scope>NUCLEOTIDE SEQUENCE [LARGE SCALE GENOMIC DNA]</scope>
    <source>
        <strain evidence="5 6">UCD-MCMsp1aY</strain>
    </source>
</reference>
<organism evidence="5 6">
    <name type="scientific">Psychrosphaera haliotis</name>
    <dbReference type="NCBI Taxonomy" id="555083"/>
    <lineage>
        <taxon>Bacteria</taxon>
        <taxon>Pseudomonadati</taxon>
        <taxon>Pseudomonadota</taxon>
        <taxon>Gammaproteobacteria</taxon>
        <taxon>Alteromonadales</taxon>
        <taxon>Pseudoalteromonadaceae</taxon>
        <taxon>Psychrosphaera</taxon>
    </lineage>
</organism>
<dbReference type="EC" id="4.2.1.17" evidence="5"/>
<dbReference type="SUPFAM" id="SSF52096">
    <property type="entry name" value="ClpP/crotonase"/>
    <property type="match status" value="1"/>
</dbReference>
<dbReference type="InterPro" id="IPR029045">
    <property type="entry name" value="ClpP/crotonase-like_dom_sf"/>
</dbReference>
<keyword evidence="3" id="KW-0576">Peroxisome</keyword>
<dbReference type="OrthoDB" id="9797151at2"/>
<keyword evidence="6" id="KW-1185">Reference proteome</keyword>
<name>A0A6N8FAK5_9GAMM</name>
<evidence type="ECO:0000256" key="3">
    <source>
        <dbReference type="ARBA" id="ARBA00023140"/>
    </source>
</evidence>
<dbReference type="GO" id="GO:0004300">
    <property type="term" value="F:enoyl-CoA hydratase activity"/>
    <property type="evidence" value="ECO:0007669"/>
    <property type="project" value="UniProtKB-EC"/>
</dbReference>
<comment type="caution">
    <text evidence="5">The sequence shown here is derived from an EMBL/GenBank/DDBJ whole genome shotgun (WGS) entry which is preliminary data.</text>
</comment>
<dbReference type="AlphaFoldDB" id="A0A6N8FAK5"/>
<dbReference type="InterPro" id="IPR001753">
    <property type="entry name" value="Enoyl-CoA_hydra/iso"/>
</dbReference>